<feature type="region of interest" description="Disordered" evidence="1">
    <location>
        <begin position="1"/>
        <end position="27"/>
    </location>
</feature>
<evidence type="ECO:0000256" key="2">
    <source>
        <dbReference type="SAM" id="Phobius"/>
    </source>
</evidence>
<dbReference type="GO" id="GO:0006516">
    <property type="term" value="P:glycoprotein catabolic process"/>
    <property type="evidence" value="ECO:0007669"/>
    <property type="project" value="TreeGrafter"/>
</dbReference>
<dbReference type="GO" id="GO:0030246">
    <property type="term" value="F:carbohydrate binding"/>
    <property type="evidence" value="ECO:0007669"/>
    <property type="project" value="InterPro"/>
</dbReference>
<evidence type="ECO:0000259" key="3">
    <source>
        <dbReference type="Pfam" id="PF07971"/>
    </source>
</evidence>
<dbReference type="Gene3D" id="2.60.40.10">
    <property type="entry name" value="Immunoglobulins"/>
    <property type="match status" value="1"/>
</dbReference>
<proteinExistence type="predicted"/>
<dbReference type="InterPro" id="IPR005887">
    <property type="entry name" value="GH92_a_mannosidase_put"/>
</dbReference>
<sequence length="1282" mass="131583">MTLTTPQDKEQHMTPHPRASRPEPPVNRTRRLTAGMLAAALCVSGVLASATSAAAAEPDWVTDPASHVNTLDGTGIGGDVVGSINNFPGATVPFGMVQFSPDTTSTYAGYQYHNDRMTGFSMNHASAGCNVFGDIPILPSTGDIGSNPKNATQRYTHDGEVGRPGYYSVRFDESNIVNELTASDRVGLARITYPTGTPAQFMIRPGGSLAGNSAADLKVIDSRTVQGSATTGNFCGKGNTYRIYFQLSFDHDFTAHGTWDDRGVSAGSDSVSSASAGAYFTFAPGTVLQAKMAVSYVSVDGAASNMAAEAPGFDFDGTRTRAYDRWSDALSRVQVAGGTDQDLRGFYTGLYRSLLHPNLFDDADGRYIGFDGQIHQVASGRHQYANFSDWDTYRTLIPLQTMLFPDVASDMAQSLVLDADQSGSLPRWPVANSATGQMTGDSVTALIGQIHAFGGTDFDAEAALGYMVNAADNGGTGLRGYVQRPGAAIYNERQYAPQVEAFRGDHQIVGASVSLEWSVDDFTVSRLAASLGDSDIASRFQQRSNYWQNLFDPAQNAIAPRAADGSFLSVAEQGSGFGEAGFDEGNAEQYLWMVPQNITGLASALGGRDAAAQRLDAFTSKTLNSGTKVPYLWAGNEPNFLVPWIYNYLGQPWKTQALVDRIRHELFSPGPDGAPGNDDLGAMSSWYVWATLGLVPATPGTSVLTLNTPTFDHVRMSLGDGKSLRIDAPGAGSGARYISGLAVDGAPLESTALPESLARDGGTVQLTLSTQPDTAWATAPAAAPPAFGEGGTGFAVAPATSLVPLAPGTSGSVHLFARAFDPSITSVDVAVASSQNGVTATASPLTPAANGSLTGALSLAVGKNVPDGFYPVTLTATAGTVVRTQTVTVQVAAEGGFARAANLIGTSTQDTRGGANFDNAGNSYAREELAKAGLTPGAEFAVGSLHATWPGSPAGTPDTVRPTGQTITVPNSPTTISFVGAARDGGAQVQAKVTLDNGDTVQVPLALGDWVIPSPNGQPVYGNSIVAHQDLRHSGPTGVQGSYVYATAPYTAPSGRTIVSVTLPADGDGNRLRLFAIASDGVAPQPQTTTLTAVPAQTSVPDGTPVSVTVTVTPEAEGTVTVSEDGGSAARAAGPTPVALVDGSAQVTVTPTGVGVHTYRAVFTPADPTSFTESSTTFSITVTAAPDNGGGNTGGGNTGGGNTGGGNTGGGDQGTGAGTGGGASISPSASPAGSADANRLGATGGDVQGAALTGAAALLLMALGAGLLRRRRRTEGSARSSR</sequence>
<keyword evidence="2" id="KW-1133">Transmembrane helix</keyword>
<dbReference type="Gene3D" id="3.30.2080.10">
    <property type="entry name" value="GH92 mannosidase domain"/>
    <property type="match status" value="1"/>
</dbReference>
<dbReference type="PANTHER" id="PTHR12143">
    <property type="entry name" value="PEPTIDE N-GLYCANASE PNGASE -RELATED"/>
    <property type="match status" value="1"/>
</dbReference>
<keyword evidence="2" id="KW-0472">Membrane</keyword>
<feature type="region of interest" description="Disordered" evidence="1">
    <location>
        <begin position="1182"/>
        <end position="1237"/>
    </location>
</feature>
<gene>
    <name evidence="5" type="ORF">GCM10017591_09150</name>
</gene>
<dbReference type="EMBL" id="BSER01000007">
    <property type="protein sequence ID" value="GLJ94853.1"/>
    <property type="molecule type" value="Genomic_DNA"/>
</dbReference>
<dbReference type="Gene3D" id="1.20.1610.10">
    <property type="entry name" value="alpha-1,2-mannosidases domains"/>
    <property type="match status" value="1"/>
</dbReference>
<dbReference type="Gene3D" id="2.70.98.10">
    <property type="match status" value="1"/>
</dbReference>
<dbReference type="Gene3D" id="1.20.1050.60">
    <property type="entry name" value="alpha-1,2-mannosidase"/>
    <property type="match status" value="1"/>
</dbReference>
<evidence type="ECO:0008006" key="7">
    <source>
        <dbReference type="Google" id="ProtNLM"/>
    </source>
</evidence>
<feature type="compositionally biased region" description="Low complexity" evidence="1">
    <location>
        <begin position="1224"/>
        <end position="1237"/>
    </location>
</feature>
<dbReference type="Pfam" id="PF17678">
    <property type="entry name" value="Glyco_hydro_92N"/>
    <property type="match status" value="1"/>
</dbReference>
<dbReference type="PANTHER" id="PTHR12143:SF39">
    <property type="entry name" value="SECRETED PROTEIN"/>
    <property type="match status" value="1"/>
</dbReference>
<dbReference type="GO" id="GO:0005975">
    <property type="term" value="P:carbohydrate metabolic process"/>
    <property type="evidence" value="ECO:0007669"/>
    <property type="project" value="InterPro"/>
</dbReference>
<evidence type="ECO:0000313" key="6">
    <source>
        <dbReference type="Proteomes" id="UP001142291"/>
    </source>
</evidence>
<dbReference type="InterPro" id="IPR041371">
    <property type="entry name" value="GH92_N"/>
</dbReference>
<feature type="domain" description="Glycosyl hydrolase family 92 N-terminal" evidence="4">
    <location>
        <begin position="67"/>
        <end position="295"/>
    </location>
</feature>
<dbReference type="InterPro" id="IPR012939">
    <property type="entry name" value="Glyco_hydro_92"/>
</dbReference>
<feature type="domain" description="Glycosyl hydrolase family 92" evidence="3">
    <location>
        <begin position="302"/>
        <end position="769"/>
    </location>
</feature>
<dbReference type="NCBIfam" id="TIGR01180">
    <property type="entry name" value="aman2_put"/>
    <property type="match status" value="1"/>
</dbReference>
<evidence type="ECO:0000313" key="5">
    <source>
        <dbReference type="EMBL" id="GLJ94853.1"/>
    </source>
</evidence>
<dbReference type="GO" id="GO:0000224">
    <property type="term" value="F:peptide-N4-(N-acetyl-beta-glucosaminyl)asparagine amidase activity"/>
    <property type="evidence" value="ECO:0007669"/>
    <property type="project" value="TreeGrafter"/>
</dbReference>
<comment type="caution">
    <text evidence="5">The sequence shown here is derived from an EMBL/GenBank/DDBJ whole genome shotgun (WGS) entry which is preliminary data.</text>
</comment>
<dbReference type="Pfam" id="PF07971">
    <property type="entry name" value="Glyco_hydro_92"/>
    <property type="match status" value="1"/>
</dbReference>
<feature type="compositionally biased region" description="Gly residues" evidence="1">
    <location>
        <begin position="1188"/>
        <end position="1223"/>
    </location>
</feature>
<dbReference type="InterPro" id="IPR050883">
    <property type="entry name" value="PNGase"/>
</dbReference>
<organism evidence="5 6">
    <name type="scientific">Microbacterium dextranolyticum</name>
    <dbReference type="NCBI Taxonomy" id="36806"/>
    <lineage>
        <taxon>Bacteria</taxon>
        <taxon>Bacillati</taxon>
        <taxon>Actinomycetota</taxon>
        <taxon>Actinomycetes</taxon>
        <taxon>Micrococcales</taxon>
        <taxon>Microbacteriaceae</taxon>
        <taxon>Microbacterium</taxon>
    </lineage>
</organism>
<feature type="transmembrane region" description="Helical" evidence="2">
    <location>
        <begin position="1249"/>
        <end position="1268"/>
    </location>
</feature>
<dbReference type="SUPFAM" id="SSF48208">
    <property type="entry name" value="Six-hairpin glycosidases"/>
    <property type="match status" value="1"/>
</dbReference>
<reference evidence="5" key="2">
    <citation type="submission" date="2023-01" db="EMBL/GenBank/DDBJ databases">
        <authorList>
            <person name="Sun Q."/>
            <person name="Evtushenko L."/>
        </authorList>
    </citation>
    <scope>NUCLEOTIDE SEQUENCE</scope>
    <source>
        <strain evidence="5">VKM Ac-1940</strain>
    </source>
</reference>
<dbReference type="InterPro" id="IPR008928">
    <property type="entry name" value="6-hairpin_glycosidase_sf"/>
</dbReference>
<dbReference type="InterPro" id="IPR013783">
    <property type="entry name" value="Ig-like_fold"/>
</dbReference>
<evidence type="ECO:0000256" key="1">
    <source>
        <dbReference type="SAM" id="MobiDB-lite"/>
    </source>
</evidence>
<protein>
    <recommendedName>
        <fullName evidence="7">Alpha-1,2-mannosidase</fullName>
    </recommendedName>
</protein>
<name>A0A9W6HKU5_9MICO</name>
<dbReference type="Proteomes" id="UP001142291">
    <property type="component" value="Unassembled WGS sequence"/>
</dbReference>
<keyword evidence="2" id="KW-0812">Transmembrane</keyword>
<dbReference type="InterPro" id="IPR014718">
    <property type="entry name" value="GH-type_carb-bd"/>
</dbReference>
<keyword evidence="6" id="KW-1185">Reference proteome</keyword>
<accession>A0A9W6HKU5</accession>
<dbReference type="GO" id="GO:0005829">
    <property type="term" value="C:cytosol"/>
    <property type="evidence" value="ECO:0007669"/>
    <property type="project" value="TreeGrafter"/>
</dbReference>
<reference evidence="5" key="1">
    <citation type="journal article" date="2014" name="Int. J. Syst. Evol. Microbiol.">
        <title>Complete genome sequence of Corynebacterium casei LMG S-19264T (=DSM 44701T), isolated from a smear-ripened cheese.</title>
        <authorList>
            <consortium name="US DOE Joint Genome Institute (JGI-PGF)"/>
            <person name="Walter F."/>
            <person name="Albersmeier A."/>
            <person name="Kalinowski J."/>
            <person name="Ruckert C."/>
        </authorList>
    </citation>
    <scope>NUCLEOTIDE SEQUENCE</scope>
    <source>
        <strain evidence="5">VKM Ac-1940</strain>
    </source>
</reference>
<evidence type="ECO:0000259" key="4">
    <source>
        <dbReference type="Pfam" id="PF17678"/>
    </source>
</evidence>